<name>A0A240EDE9_9GAMM</name>
<keyword evidence="3" id="KW-1185">Reference proteome</keyword>
<organism evidence="2 3">
    <name type="scientific">Acinetobacter puyangensis</name>
    <dbReference type="NCBI Taxonomy" id="1096779"/>
    <lineage>
        <taxon>Bacteria</taxon>
        <taxon>Pseudomonadati</taxon>
        <taxon>Pseudomonadota</taxon>
        <taxon>Gammaproteobacteria</taxon>
        <taxon>Moraxellales</taxon>
        <taxon>Moraxellaceae</taxon>
        <taxon>Acinetobacter</taxon>
    </lineage>
</organism>
<proteinExistence type="predicted"/>
<feature type="transmembrane region" description="Helical" evidence="1">
    <location>
        <begin position="9"/>
        <end position="27"/>
    </location>
</feature>
<dbReference type="Proteomes" id="UP000219042">
    <property type="component" value="Unassembled WGS sequence"/>
</dbReference>
<protein>
    <submittedName>
        <fullName evidence="2">Uncharacterized protein</fullName>
    </submittedName>
</protein>
<dbReference type="AlphaFoldDB" id="A0A240EDE9"/>
<gene>
    <name evidence="2" type="ORF">SAMN05421731_1177</name>
</gene>
<accession>A0A240EDE9</accession>
<evidence type="ECO:0000313" key="3">
    <source>
        <dbReference type="Proteomes" id="UP000219042"/>
    </source>
</evidence>
<feature type="transmembrane region" description="Helical" evidence="1">
    <location>
        <begin position="33"/>
        <end position="51"/>
    </location>
</feature>
<evidence type="ECO:0000313" key="2">
    <source>
        <dbReference type="EMBL" id="SNX46722.1"/>
    </source>
</evidence>
<keyword evidence="1" id="KW-1133">Transmembrane helix</keyword>
<sequence length="56" mass="6515">MQHYNNLKLVIYLALISISGIIMMLILDGIYDEIMLIITIIPLLFGAYRAYKINKR</sequence>
<reference evidence="3" key="1">
    <citation type="submission" date="2016-09" db="EMBL/GenBank/DDBJ databases">
        <authorList>
            <person name="Varghese N."/>
            <person name="Submissions S."/>
        </authorList>
    </citation>
    <scope>NUCLEOTIDE SEQUENCE [LARGE SCALE GENOMIC DNA]</scope>
    <source>
        <strain evidence="3">ANC 4466</strain>
    </source>
</reference>
<keyword evidence="1" id="KW-0472">Membrane</keyword>
<evidence type="ECO:0000256" key="1">
    <source>
        <dbReference type="SAM" id="Phobius"/>
    </source>
</evidence>
<dbReference type="EMBL" id="OANT01000017">
    <property type="protein sequence ID" value="SNX46722.1"/>
    <property type="molecule type" value="Genomic_DNA"/>
</dbReference>
<keyword evidence="1" id="KW-0812">Transmembrane</keyword>